<dbReference type="EMBL" id="FOIS01000004">
    <property type="protein sequence ID" value="SEW22034.1"/>
    <property type="molecule type" value="Genomic_DNA"/>
</dbReference>
<dbReference type="STRING" id="1202768.SAMN05216285_3087"/>
<accession>A0A1I0Q545</accession>
<dbReference type="AlphaFoldDB" id="A0A1I0Q545"/>
<dbReference type="Proteomes" id="UP000183275">
    <property type="component" value="Unassembled WGS sequence"/>
</dbReference>
<organism evidence="2 3">
    <name type="scientific">Natrinema salifodinae</name>
    <dbReference type="NCBI Taxonomy" id="1202768"/>
    <lineage>
        <taxon>Archaea</taxon>
        <taxon>Methanobacteriati</taxon>
        <taxon>Methanobacteriota</taxon>
        <taxon>Stenosarchaea group</taxon>
        <taxon>Halobacteria</taxon>
        <taxon>Halobacteriales</taxon>
        <taxon>Natrialbaceae</taxon>
        <taxon>Natrinema</taxon>
    </lineage>
</organism>
<name>A0A1I0Q545_9EURY</name>
<keyword evidence="2" id="KW-0808">Transferase</keyword>
<proteinExistence type="predicted"/>
<sequence length="363" mass="37033">MSYDALRDRLAAFESDDPRTVLSLPDGSVDRWYALSGAGGDRLEAAAAFADQLTAGGRSFALEPVDDRPGGQAVNAAIQVHELGESATLVGHLDHPVLSEFPFETHSMGCPATIRVVAFDGDEVMFSEPGPAEDWGIDELLSVVDWERVVGADALCCGNWVSVRGLAGVFDRLAAAPPDEPLPVVVDPGPIDAVEPAALADLFDALARADSPGAAAVFLSVNPTELDAAARAAEGGDVAGDGADSSGDAGTDTDTDADAGRVRDRASALRSALGVTGVVSHGSDAAVGATRDDTAIVEMLDIGKPQRTTGAGDRFSAGLACGLARAWSLETALALGNACAAHFVGIGETADPSGIRSLLENGD</sequence>
<keyword evidence="2" id="KW-0418">Kinase</keyword>
<feature type="region of interest" description="Disordered" evidence="1">
    <location>
        <begin position="234"/>
        <end position="260"/>
    </location>
</feature>
<dbReference type="Gene3D" id="3.40.1190.20">
    <property type="match status" value="1"/>
</dbReference>
<keyword evidence="3" id="KW-1185">Reference proteome</keyword>
<evidence type="ECO:0000313" key="2">
    <source>
        <dbReference type="EMBL" id="SEW22034.1"/>
    </source>
</evidence>
<protein>
    <submittedName>
        <fullName evidence="2">Sugar or nucleoside kinase, ribokinase family</fullName>
    </submittedName>
</protein>
<dbReference type="OrthoDB" id="252614at2157"/>
<dbReference type="RefSeq" id="WP_049989768.1">
    <property type="nucleotide sequence ID" value="NZ_FOIS01000004.1"/>
</dbReference>
<dbReference type="eggNOG" id="arCOG00014">
    <property type="taxonomic scope" value="Archaea"/>
</dbReference>
<feature type="compositionally biased region" description="Low complexity" evidence="1">
    <location>
        <begin position="234"/>
        <end position="250"/>
    </location>
</feature>
<evidence type="ECO:0000313" key="3">
    <source>
        <dbReference type="Proteomes" id="UP000183275"/>
    </source>
</evidence>
<reference evidence="3" key="1">
    <citation type="submission" date="2016-10" db="EMBL/GenBank/DDBJ databases">
        <authorList>
            <person name="Varghese N."/>
        </authorList>
    </citation>
    <scope>NUCLEOTIDE SEQUENCE [LARGE SCALE GENOMIC DNA]</scope>
    <source>
        <strain evidence="3">CGMCC 1.12284</strain>
    </source>
</reference>
<evidence type="ECO:0000256" key="1">
    <source>
        <dbReference type="SAM" id="MobiDB-lite"/>
    </source>
</evidence>
<dbReference type="Pfam" id="PF25270">
    <property type="entry name" value="Khk"/>
    <property type="match status" value="1"/>
</dbReference>
<dbReference type="InterPro" id="IPR029056">
    <property type="entry name" value="Ribokinase-like"/>
</dbReference>
<dbReference type="InterPro" id="IPR057621">
    <property type="entry name" value="Khk_prokaryotic"/>
</dbReference>
<dbReference type="GO" id="GO:0016301">
    <property type="term" value="F:kinase activity"/>
    <property type="evidence" value="ECO:0007669"/>
    <property type="project" value="UniProtKB-KW"/>
</dbReference>
<dbReference type="SUPFAM" id="SSF53613">
    <property type="entry name" value="Ribokinase-like"/>
    <property type="match status" value="1"/>
</dbReference>
<gene>
    <name evidence="2" type="ORF">SAMN05216285_3087</name>
</gene>